<keyword evidence="2" id="KW-1185">Reference proteome</keyword>
<name>A0AAD3XE02_NEPGR</name>
<evidence type="ECO:0000313" key="1">
    <source>
        <dbReference type="EMBL" id="GMH01725.1"/>
    </source>
</evidence>
<sequence>MIVEDSTFGITLSEATRRRHLKFKVRTKAIRSQKPFFYSSHSVSKMIQSDRSHQII</sequence>
<protein>
    <submittedName>
        <fullName evidence="1">Uncharacterized protein</fullName>
    </submittedName>
</protein>
<dbReference type="AlphaFoldDB" id="A0AAD3XE02"/>
<gene>
    <name evidence="1" type="ORF">Nepgr_003564</name>
</gene>
<evidence type="ECO:0000313" key="2">
    <source>
        <dbReference type="Proteomes" id="UP001279734"/>
    </source>
</evidence>
<accession>A0AAD3XE02</accession>
<reference evidence="1" key="1">
    <citation type="submission" date="2023-05" db="EMBL/GenBank/DDBJ databases">
        <title>Nepenthes gracilis genome sequencing.</title>
        <authorList>
            <person name="Fukushima K."/>
        </authorList>
    </citation>
    <scope>NUCLEOTIDE SEQUENCE</scope>
    <source>
        <strain evidence="1">SING2019-196</strain>
    </source>
</reference>
<dbReference type="Proteomes" id="UP001279734">
    <property type="component" value="Unassembled WGS sequence"/>
</dbReference>
<proteinExistence type="predicted"/>
<dbReference type="EMBL" id="BSYO01000003">
    <property type="protein sequence ID" value="GMH01725.1"/>
    <property type="molecule type" value="Genomic_DNA"/>
</dbReference>
<comment type="caution">
    <text evidence="1">The sequence shown here is derived from an EMBL/GenBank/DDBJ whole genome shotgun (WGS) entry which is preliminary data.</text>
</comment>
<organism evidence="1 2">
    <name type="scientific">Nepenthes gracilis</name>
    <name type="common">Slender pitcher plant</name>
    <dbReference type="NCBI Taxonomy" id="150966"/>
    <lineage>
        <taxon>Eukaryota</taxon>
        <taxon>Viridiplantae</taxon>
        <taxon>Streptophyta</taxon>
        <taxon>Embryophyta</taxon>
        <taxon>Tracheophyta</taxon>
        <taxon>Spermatophyta</taxon>
        <taxon>Magnoliopsida</taxon>
        <taxon>eudicotyledons</taxon>
        <taxon>Gunneridae</taxon>
        <taxon>Pentapetalae</taxon>
        <taxon>Caryophyllales</taxon>
        <taxon>Nepenthaceae</taxon>
        <taxon>Nepenthes</taxon>
    </lineage>
</organism>